<dbReference type="OrthoDB" id="3244423at2759"/>
<reference evidence="1" key="1">
    <citation type="submission" date="2020-05" db="EMBL/GenBank/DDBJ databases">
        <title>Mycena genomes resolve the evolution of fungal bioluminescence.</title>
        <authorList>
            <person name="Tsai I.J."/>
        </authorList>
    </citation>
    <scope>NUCLEOTIDE SEQUENCE</scope>
    <source>
        <strain evidence="1">160909Yilan</strain>
    </source>
</reference>
<evidence type="ECO:0008006" key="3">
    <source>
        <dbReference type="Google" id="ProtNLM"/>
    </source>
</evidence>
<dbReference type="InterPro" id="IPR032675">
    <property type="entry name" value="LRR_dom_sf"/>
</dbReference>
<proteinExistence type="predicted"/>
<accession>A0A8H6ZGQ6</accession>
<dbReference type="AlphaFoldDB" id="A0A8H6ZGQ6"/>
<dbReference type="EMBL" id="JACAZH010000001">
    <property type="protein sequence ID" value="KAF7375966.1"/>
    <property type="molecule type" value="Genomic_DNA"/>
</dbReference>
<dbReference type="Proteomes" id="UP000623467">
    <property type="component" value="Unassembled WGS sequence"/>
</dbReference>
<dbReference type="SUPFAM" id="SSF52047">
    <property type="entry name" value="RNI-like"/>
    <property type="match status" value="1"/>
</dbReference>
<evidence type="ECO:0000313" key="1">
    <source>
        <dbReference type="EMBL" id="KAF7375966.1"/>
    </source>
</evidence>
<gene>
    <name evidence="1" type="ORF">MSAN_00011200</name>
</gene>
<name>A0A8H6ZGQ6_9AGAR</name>
<comment type="caution">
    <text evidence="1">The sequence shown here is derived from an EMBL/GenBank/DDBJ whole genome shotgun (WGS) entry which is preliminary data.</text>
</comment>
<sequence length="469" mass="52412">MGKQGFRAGVSRFFRSLLRVGSGERETNTSAKHISGSTAYTFGSSEESTLVDCDAICHIQRLPDPVLGAIFALSKDAVEKEPPPRRAVRPVERVVSQVAVRWRVVALGLPELWSSVDARVRPDHQRTLLEWYLTHAENRPLDVSISLSQENWDTEGKEILRMVLAEVRRLRRLAIRTDFLAGDTAVREACQYVCAPVLEHLSLISLEVPRSRRDPGDYIYDEDFGTMVFTRGLPRLAVLRLQHLEGAAYPPLDSVTTLHLEEYHCPPMAHTRLSALIRAMPALVNLSLYGCVVANWPMEGALYVPHLRALRCALRGGERRMLDALNAPVLEELTLKDVRATELWGGFGRRLPALRKLTLDGEVDARALATVFRELGSVEELWVVNCGADRALRMLALGGPGRVLLGLRKVMVHWVWNSAALDSVSARGLEIFVHDDVPWAGGAGRWTALPPWPTELDRVDPDDLFMQLH</sequence>
<dbReference type="Gene3D" id="3.80.10.10">
    <property type="entry name" value="Ribonuclease Inhibitor"/>
    <property type="match status" value="1"/>
</dbReference>
<keyword evidence="2" id="KW-1185">Reference proteome</keyword>
<organism evidence="1 2">
    <name type="scientific">Mycena sanguinolenta</name>
    <dbReference type="NCBI Taxonomy" id="230812"/>
    <lineage>
        <taxon>Eukaryota</taxon>
        <taxon>Fungi</taxon>
        <taxon>Dikarya</taxon>
        <taxon>Basidiomycota</taxon>
        <taxon>Agaricomycotina</taxon>
        <taxon>Agaricomycetes</taxon>
        <taxon>Agaricomycetidae</taxon>
        <taxon>Agaricales</taxon>
        <taxon>Marasmiineae</taxon>
        <taxon>Mycenaceae</taxon>
        <taxon>Mycena</taxon>
    </lineage>
</organism>
<protein>
    <recommendedName>
        <fullName evidence="3">F-box domain-containing protein</fullName>
    </recommendedName>
</protein>
<evidence type="ECO:0000313" key="2">
    <source>
        <dbReference type="Proteomes" id="UP000623467"/>
    </source>
</evidence>